<dbReference type="PANTHER" id="PTHR33064:SF37">
    <property type="entry name" value="RIBONUCLEASE H"/>
    <property type="match status" value="1"/>
</dbReference>
<dbReference type="SUPFAM" id="SSF56672">
    <property type="entry name" value="DNA/RNA polymerases"/>
    <property type="match status" value="1"/>
</dbReference>
<proteinExistence type="predicted"/>
<comment type="caution">
    <text evidence="1">The sequence shown here is derived from an EMBL/GenBank/DDBJ whole genome shotgun (WGS) entry which is preliminary data.</text>
</comment>
<dbReference type="EMBL" id="JACGWN010000004">
    <property type="protein sequence ID" value="KAL0451596.1"/>
    <property type="molecule type" value="Genomic_DNA"/>
</dbReference>
<sequence length="94" mass="10811">MGHIISAARVHANPSKLRAIADWPTPRSITILRGFLGLTGFYRRFIHYYTSIATPLTDLLKQKYFHWLFASDTAFLELRATLLTLPILYLPDFS</sequence>
<dbReference type="InterPro" id="IPR051320">
    <property type="entry name" value="Viral_Replic_Matur_Polypro"/>
</dbReference>
<reference evidence="1" key="1">
    <citation type="submission" date="2020-06" db="EMBL/GenBank/DDBJ databases">
        <authorList>
            <person name="Li T."/>
            <person name="Hu X."/>
            <person name="Zhang T."/>
            <person name="Song X."/>
            <person name="Zhang H."/>
            <person name="Dai N."/>
            <person name="Sheng W."/>
            <person name="Hou X."/>
            <person name="Wei L."/>
        </authorList>
    </citation>
    <scope>NUCLEOTIDE SEQUENCE</scope>
    <source>
        <strain evidence="1">KEN1</strain>
        <tissue evidence="1">Leaf</tissue>
    </source>
</reference>
<name>A0AAW2XCZ4_9LAMI</name>
<dbReference type="InterPro" id="IPR043128">
    <property type="entry name" value="Rev_trsase/Diguanyl_cyclase"/>
</dbReference>
<reference evidence="1" key="2">
    <citation type="journal article" date="2024" name="Plant">
        <title>Genomic evolution and insights into agronomic trait innovations of Sesamum species.</title>
        <authorList>
            <person name="Miao H."/>
            <person name="Wang L."/>
            <person name="Qu L."/>
            <person name="Liu H."/>
            <person name="Sun Y."/>
            <person name="Le M."/>
            <person name="Wang Q."/>
            <person name="Wei S."/>
            <person name="Zheng Y."/>
            <person name="Lin W."/>
            <person name="Duan Y."/>
            <person name="Cao H."/>
            <person name="Xiong S."/>
            <person name="Wang X."/>
            <person name="Wei L."/>
            <person name="Li C."/>
            <person name="Ma Q."/>
            <person name="Ju M."/>
            <person name="Zhao R."/>
            <person name="Li G."/>
            <person name="Mu C."/>
            <person name="Tian Q."/>
            <person name="Mei H."/>
            <person name="Zhang T."/>
            <person name="Gao T."/>
            <person name="Zhang H."/>
        </authorList>
    </citation>
    <scope>NUCLEOTIDE SEQUENCE</scope>
    <source>
        <strain evidence="1">KEN1</strain>
    </source>
</reference>
<accession>A0AAW2XCZ4</accession>
<dbReference type="InterPro" id="IPR043502">
    <property type="entry name" value="DNA/RNA_pol_sf"/>
</dbReference>
<organism evidence="1">
    <name type="scientific">Sesamum latifolium</name>
    <dbReference type="NCBI Taxonomy" id="2727402"/>
    <lineage>
        <taxon>Eukaryota</taxon>
        <taxon>Viridiplantae</taxon>
        <taxon>Streptophyta</taxon>
        <taxon>Embryophyta</taxon>
        <taxon>Tracheophyta</taxon>
        <taxon>Spermatophyta</taxon>
        <taxon>Magnoliopsida</taxon>
        <taxon>eudicotyledons</taxon>
        <taxon>Gunneridae</taxon>
        <taxon>Pentapetalae</taxon>
        <taxon>asterids</taxon>
        <taxon>lamiids</taxon>
        <taxon>Lamiales</taxon>
        <taxon>Pedaliaceae</taxon>
        <taxon>Sesamum</taxon>
    </lineage>
</organism>
<dbReference type="Gene3D" id="3.30.70.270">
    <property type="match status" value="1"/>
</dbReference>
<dbReference type="FunFam" id="3.30.70.270:FF:000020">
    <property type="entry name" value="Transposon Tf2-6 polyprotein-like Protein"/>
    <property type="match status" value="1"/>
</dbReference>
<dbReference type="PANTHER" id="PTHR33064">
    <property type="entry name" value="POL PROTEIN"/>
    <property type="match status" value="1"/>
</dbReference>
<protein>
    <submittedName>
        <fullName evidence="1">Mitochondrial protein</fullName>
    </submittedName>
</protein>
<evidence type="ECO:0000313" key="1">
    <source>
        <dbReference type="EMBL" id="KAL0451596.1"/>
    </source>
</evidence>
<dbReference type="AlphaFoldDB" id="A0AAW2XCZ4"/>
<gene>
    <name evidence="1" type="ORF">Slati_1137700</name>
</gene>